<dbReference type="InterPro" id="IPR009060">
    <property type="entry name" value="UBA-like_sf"/>
</dbReference>
<dbReference type="InterPro" id="IPR003892">
    <property type="entry name" value="CUE"/>
</dbReference>
<dbReference type="AlphaFoldDB" id="A0A1V9Y537"/>
<dbReference type="Pfam" id="PF02845">
    <property type="entry name" value="CUE"/>
    <property type="match status" value="1"/>
</dbReference>
<organism evidence="2 3">
    <name type="scientific">Achlya hypogyna</name>
    <name type="common">Oomycete</name>
    <name type="synonym">Protoachlya hypogyna</name>
    <dbReference type="NCBI Taxonomy" id="1202772"/>
    <lineage>
        <taxon>Eukaryota</taxon>
        <taxon>Sar</taxon>
        <taxon>Stramenopiles</taxon>
        <taxon>Oomycota</taxon>
        <taxon>Saprolegniomycetes</taxon>
        <taxon>Saprolegniales</taxon>
        <taxon>Achlyaceae</taxon>
        <taxon>Achlya</taxon>
    </lineage>
</organism>
<protein>
    <recommendedName>
        <fullName evidence="1">CUE domain-containing protein</fullName>
    </recommendedName>
</protein>
<name>A0A1V9Y537_ACHHY</name>
<evidence type="ECO:0000313" key="3">
    <source>
        <dbReference type="Proteomes" id="UP000243579"/>
    </source>
</evidence>
<evidence type="ECO:0000259" key="1">
    <source>
        <dbReference type="Pfam" id="PF02845"/>
    </source>
</evidence>
<dbReference type="SUPFAM" id="SSF46934">
    <property type="entry name" value="UBA-like"/>
    <property type="match status" value="1"/>
</dbReference>
<comment type="caution">
    <text evidence="2">The sequence shown here is derived from an EMBL/GenBank/DDBJ whole genome shotgun (WGS) entry which is preliminary data.</text>
</comment>
<sequence length="168" mass="18892">MDEPSRRSAIGTRPQIIVASDCLSVMTTTSSPVSVQAVHTGTLEDEMKCFGLDVATEFLFWKEENLALLEMSFPAMDRDILEDVLVETQYDLGAAVDMIRARVDVVNDMDGEVSLALDDIMRHQYGTSQTPHEWVLVQDDWVVVDEKHNALPRLDYASITLHEPSAYF</sequence>
<dbReference type="CDD" id="cd14279">
    <property type="entry name" value="CUE"/>
    <property type="match status" value="1"/>
</dbReference>
<dbReference type="OrthoDB" id="76630at2759"/>
<accession>A0A1V9Y537</accession>
<evidence type="ECO:0000313" key="2">
    <source>
        <dbReference type="EMBL" id="OQR80832.1"/>
    </source>
</evidence>
<proteinExistence type="predicted"/>
<dbReference type="GO" id="GO:0043130">
    <property type="term" value="F:ubiquitin binding"/>
    <property type="evidence" value="ECO:0007669"/>
    <property type="project" value="InterPro"/>
</dbReference>
<feature type="domain" description="CUE" evidence="1">
    <location>
        <begin position="73"/>
        <end position="99"/>
    </location>
</feature>
<keyword evidence="3" id="KW-1185">Reference proteome</keyword>
<dbReference type="Gene3D" id="1.10.8.10">
    <property type="entry name" value="DNA helicase RuvA subunit, C-terminal domain"/>
    <property type="match status" value="1"/>
</dbReference>
<dbReference type="Proteomes" id="UP000243579">
    <property type="component" value="Unassembled WGS sequence"/>
</dbReference>
<dbReference type="EMBL" id="JNBR01002869">
    <property type="protein sequence ID" value="OQR80832.1"/>
    <property type="molecule type" value="Genomic_DNA"/>
</dbReference>
<gene>
    <name evidence="2" type="ORF">ACHHYP_17144</name>
</gene>
<reference evidence="2 3" key="1">
    <citation type="journal article" date="2014" name="Genome Biol. Evol.">
        <title>The secreted proteins of Achlya hypogyna and Thraustotheca clavata identify the ancestral oomycete secretome and reveal gene acquisitions by horizontal gene transfer.</title>
        <authorList>
            <person name="Misner I."/>
            <person name="Blouin N."/>
            <person name="Leonard G."/>
            <person name="Richards T.A."/>
            <person name="Lane C.E."/>
        </authorList>
    </citation>
    <scope>NUCLEOTIDE SEQUENCE [LARGE SCALE GENOMIC DNA]</scope>
    <source>
        <strain evidence="2 3">ATCC 48635</strain>
    </source>
</reference>